<dbReference type="RefSeq" id="WP_181050046.1">
    <property type="nucleotide sequence ID" value="NZ_PTIZ01000002.1"/>
</dbReference>
<accession>A0A2S6HIT2</accession>
<proteinExistence type="predicted"/>
<keyword evidence="2" id="KW-0732">Signal</keyword>
<reference evidence="3 4" key="1">
    <citation type="submission" date="2018-02" db="EMBL/GenBank/DDBJ databases">
        <title>Subsurface microbial communities from deep shales in Ohio and West Virginia, USA.</title>
        <authorList>
            <person name="Wrighton K."/>
        </authorList>
    </citation>
    <scope>NUCLEOTIDE SEQUENCE [LARGE SCALE GENOMIC DNA]</scope>
    <source>
        <strain evidence="3 4">OWC-DMM</strain>
    </source>
</reference>
<dbReference type="EMBL" id="PTIZ01000002">
    <property type="protein sequence ID" value="PPK77291.1"/>
    <property type="molecule type" value="Genomic_DNA"/>
</dbReference>
<dbReference type="AlphaFoldDB" id="A0A2S6HIT2"/>
<feature type="chain" id="PRO_5015510966" evidence="2">
    <location>
        <begin position="19"/>
        <end position="88"/>
    </location>
</feature>
<name>A0A2S6HIT2_9GAMM</name>
<evidence type="ECO:0000313" key="4">
    <source>
        <dbReference type="Proteomes" id="UP000240010"/>
    </source>
</evidence>
<sequence length="88" mass="9695">MKKIIALIIVLFANAVVADEYVNGYIRSNGTYVEPHYRSSPDSSTYNNYSTQGNTNPYTGTQGTISPNYAAPQAPSAPNPYGYYGYRK</sequence>
<feature type="compositionally biased region" description="Polar residues" evidence="1">
    <location>
        <begin position="40"/>
        <end position="67"/>
    </location>
</feature>
<evidence type="ECO:0000256" key="2">
    <source>
        <dbReference type="SAM" id="SignalP"/>
    </source>
</evidence>
<feature type="signal peptide" evidence="2">
    <location>
        <begin position="1"/>
        <end position="18"/>
    </location>
</feature>
<dbReference type="Proteomes" id="UP000240010">
    <property type="component" value="Unassembled WGS sequence"/>
</dbReference>
<protein>
    <submittedName>
        <fullName evidence="3">Uncharacterized protein</fullName>
    </submittedName>
</protein>
<organism evidence="3 4">
    <name type="scientific">Methylobacter tundripaludum</name>
    <dbReference type="NCBI Taxonomy" id="173365"/>
    <lineage>
        <taxon>Bacteria</taxon>
        <taxon>Pseudomonadati</taxon>
        <taxon>Pseudomonadota</taxon>
        <taxon>Gammaproteobacteria</taxon>
        <taxon>Methylococcales</taxon>
        <taxon>Methylococcaceae</taxon>
        <taxon>Methylobacter</taxon>
    </lineage>
</organism>
<gene>
    <name evidence="3" type="ORF">B0F87_102403</name>
</gene>
<evidence type="ECO:0000313" key="3">
    <source>
        <dbReference type="EMBL" id="PPK77291.1"/>
    </source>
</evidence>
<comment type="caution">
    <text evidence="3">The sequence shown here is derived from an EMBL/GenBank/DDBJ whole genome shotgun (WGS) entry which is preliminary data.</text>
</comment>
<evidence type="ECO:0000256" key="1">
    <source>
        <dbReference type="SAM" id="MobiDB-lite"/>
    </source>
</evidence>
<feature type="region of interest" description="Disordered" evidence="1">
    <location>
        <begin position="36"/>
        <end position="88"/>
    </location>
</feature>